<dbReference type="RefSeq" id="WP_052112691.1">
    <property type="nucleotide sequence ID" value="NZ_AVPL01000011.1"/>
</dbReference>
<reference evidence="1 2" key="1">
    <citation type="submission" date="2013-08" db="EMBL/GenBank/DDBJ databases">
        <title>The genome sequence of Knoellia aerolata.</title>
        <authorList>
            <person name="Zhu W."/>
            <person name="Wang G."/>
        </authorList>
    </citation>
    <scope>NUCLEOTIDE SEQUENCE [LARGE SCALE GENOMIC DNA]</scope>
    <source>
        <strain evidence="1 2">DSM 18566</strain>
    </source>
</reference>
<comment type="caution">
    <text evidence="1">The sequence shown here is derived from an EMBL/GenBank/DDBJ whole genome shotgun (WGS) entry which is preliminary data.</text>
</comment>
<dbReference type="Proteomes" id="UP000030013">
    <property type="component" value="Unassembled WGS sequence"/>
</dbReference>
<proteinExistence type="predicted"/>
<organism evidence="1 2">
    <name type="scientific">Knoellia aerolata DSM 18566</name>
    <dbReference type="NCBI Taxonomy" id="1385519"/>
    <lineage>
        <taxon>Bacteria</taxon>
        <taxon>Bacillati</taxon>
        <taxon>Actinomycetota</taxon>
        <taxon>Actinomycetes</taxon>
        <taxon>Micrococcales</taxon>
        <taxon>Intrasporangiaceae</taxon>
        <taxon>Knoellia</taxon>
    </lineage>
</organism>
<evidence type="ECO:0000313" key="1">
    <source>
        <dbReference type="EMBL" id="KGN41906.1"/>
    </source>
</evidence>
<keyword evidence="2" id="KW-1185">Reference proteome</keyword>
<gene>
    <name evidence="1" type="ORF">N801_04270</name>
</gene>
<protein>
    <submittedName>
        <fullName evidence="1">Uncharacterized protein</fullName>
    </submittedName>
</protein>
<evidence type="ECO:0000313" key="2">
    <source>
        <dbReference type="Proteomes" id="UP000030013"/>
    </source>
</evidence>
<sequence>MLDVDVDAEVEVEVEVGGEVEVVGEGSSGLQAANTKVPVRRRTTGTKRPFLRTFVIVFHS</sequence>
<dbReference type="EMBL" id="AVPL01000011">
    <property type="protein sequence ID" value="KGN41906.1"/>
    <property type="molecule type" value="Genomic_DNA"/>
</dbReference>
<dbReference type="AlphaFoldDB" id="A0A0A0K2A4"/>
<accession>A0A0A0K2A4</accession>
<name>A0A0A0K2A4_9MICO</name>